<dbReference type="SUPFAM" id="SSF51905">
    <property type="entry name" value="FAD/NAD(P)-binding domain"/>
    <property type="match status" value="1"/>
</dbReference>
<dbReference type="AlphaFoldDB" id="A0A939S887"/>
<evidence type="ECO:0000256" key="3">
    <source>
        <dbReference type="ARBA" id="ARBA00022630"/>
    </source>
</evidence>
<dbReference type="Proteomes" id="UP000664382">
    <property type="component" value="Unassembled WGS sequence"/>
</dbReference>
<comment type="caution">
    <text evidence="8">The sequence shown here is derived from an EMBL/GenBank/DDBJ whole genome shotgun (WGS) entry which is preliminary data.</text>
</comment>
<dbReference type="SUPFAM" id="SSF54373">
    <property type="entry name" value="FAD-linked reductases, C-terminal domain"/>
    <property type="match status" value="1"/>
</dbReference>
<evidence type="ECO:0000259" key="6">
    <source>
        <dbReference type="Pfam" id="PF00732"/>
    </source>
</evidence>
<evidence type="ECO:0000256" key="4">
    <source>
        <dbReference type="ARBA" id="ARBA00022827"/>
    </source>
</evidence>
<comment type="cofactor">
    <cofactor evidence="1 5">
        <name>FAD</name>
        <dbReference type="ChEBI" id="CHEBI:57692"/>
    </cofactor>
</comment>
<dbReference type="PANTHER" id="PTHR11552">
    <property type="entry name" value="GLUCOSE-METHANOL-CHOLINE GMC OXIDOREDUCTASE"/>
    <property type="match status" value="1"/>
</dbReference>
<keyword evidence="4 5" id="KW-0274">FAD</keyword>
<dbReference type="InterPro" id="IPR000172">
    <property type="entry name" value="GMC_OxRdtase_N"/>
</dbReference>
<dbReference type="RefSeq" id="WP_208097550.1">
    <property type="nucleotide sequence ID" value="NZ_JAGDYM010000007.1"/>
</dbReference>
<dbReference type="Gene3D" id="3.30.410.40">
    <property type="match status" value="1"/>
</dbReference>
<organism evidence="8 9">
    <name type="scientific">Leucobacter weissii</name>
    <dbReference type="NCBI Taxonomy" id="1983706"/>
    <lineage>
        <taxon>Bacteria</taxon>
        <taxon>Bacillati</taxon>
        <taxon>Actinomycetota</taxon>
        <taxon>Actinomycetes</taxon>
        <taxon>Micrococcales</taxon>
        <taxon>Microbacteriaceae</taxon>
        <taxon>Leucobacter</taxon>
    </lineage>
</organism>
<evidence type="ECO:0000313" key="9">
    <source>
        <dbReference type="Proteomes" id="UP000664382"/>
    </source>
</evidence>
<dbReference type="GO" id="GO:0016614">
    <property type="term" value="F:oxidoreductase activity, acting on CH-OH group of donors"/>
    <property type="evidence" value="ECO:0007669"/>
    <property type="project" value="InterPro"/>
</dbReference>
<evidence type="ECO:0000256" key="1">
    <source>
        <dbReference type="ARBA" id="ARBA00001974"/>
    </source>
</evidence>
<evidence type="ECO:0000259" key="7">
    <source>
        <dbReference type="Pfam" id="PF05199"/>
    </source>
</evidence>
<comment type="similarity">
    <text evidence="2">Belongs to the GMC oxidoreductase family.</text>
</comment>
<accession>A0A939S887</accession>
<gene>
    <name evidence="8" type="ORF">J4H92_07505</name>
</gene>
<dbReference type="InterPro" id="IPR007867">
    <property type="entry name" value="GMC_OxRtase_C"/>
</dbReference>
<dbReference type="Gene3D" id="3.50.50.60">
    <property type="entry name" value="FAD/NAD(P)-binding domain"/>
    <property type="match status" value="1"/>
</dbReference>
<dbReference type="EMBL" id="JAGDYM010000007">
    <property type="protein sequence ID" value="MBO1901796.1"/>
    <property type="molecule type" value="Genomic_DNA"/>
</dbReference>
<dbReference type="InterPro" id="IPR036188">
    <property type="entry name" value="FAD/NAD-bd_sf"/>
</dbReference>
<evidence type="ECO:0000256" key="2">
    <source>
        <dbReference type="ARBA" id="ARBA00010790"/>
    </source>
</evidence>
<keyword evidence="9" id="KW-1185">Reference proteome</keyword>
<feature type="binding site" evidence="5">
    <location>
        <position position="409"/>
    </location>
    <ligand>
        <name>substrate</name>
    </ligand>
</feature>
<reference evidence="8" key="1">
    <citation type="submission" date="2021-03" db="EMBL/GenBank/DDBJ databases">
        <title>Leucobacter chromiisoli sp. nov., isolated from chromium-containing soil of chemical plant.</title>
        <authorList>
            <person name="Xu Z."/>
        </authorList>
    </citation>
    <scope>NUCLEOTIDE SEQUENCE</scope>
    <source>
        <strain evidence="8">S27</strain>
    </source>
</reference>
<evidence type="ECO:0000313" key="8">
    <source>
        <dbReference type="EMBL" id="MBO1901796.1"/>
    </source>
</evidence>
<dbReference type="PANTHER" id="PTHR11552:SF147">
    <property type="entry name" value="CHOLINE DEHYDROGENASE, MITOCHONDRIAL"/>
    <property type="match status" value="1"/>
</dbReference>
<feature type="domain" description="Glucose-methanol-choline oxidoreductase N-terminal" evidence="6">
    <location>
        <begin position="6"/>
        <end position="261"/>
    </location>
</feature>
<evidence type="ECO:0000256" key="5">
    <source>
        <dbReference type="PIRSR" id="PIRSR000137-2"/>
    </source>
</evidence>
<feature type="binding site" evidence="5">
    <location>
        <position position="203"/>
    </location>
    <ligand>
        <name>FAD</name>
        <dbReference type="ChEBI" id="CHEBI:57692"/>
    </ligand>
</feature>
<name>A0A939S887_9MICO</name>
<proteinExistence type="inferred from homology"/>
<dbReference type="GO" id="GO:0050660">
    <property type="term" value="F:flavin adenine dinucleotide binding"/>
    <property type="evidence" value="ECO:0007669"/>
    <property type="project" value="InterPro"/>
</dbReference>
<keyword evidence="3" id="KW-0285">Flavoprotein</keyword>
<protein>
    <submittedName>
        <fullName evidence="8">GMC family oxidoreductase</fullName>
    </submittedName>
</protein>
<dbReference type="Pfam" id="PF05199">
    <property type="entry name" value="GMC_oxred_C"/>
    <property type="match status" value="1"/>
</dbReference>
<dbReference type="PIRSF" id="PIRSF000137">
    <property type="entry name" value="Alcohol_oxidase"/>
    <property type="match status" value="1"/>
</dbReference>
<dbReference type="Pfam" id="PF00732">
    <property type="entry name" value="GMC_oxred_N"/>
    <property type="match status" value="1"/>
</dbReference>
<sequence>MTETVIVVGAGSAGCVAAARLSEDPERTVILLEAGEDRGHEPELRSLNWLDALGHRDVFYPDLFATKVQGGEARLYQRGRGVGGSASTNAMLALPGLPQDYDGYAERYGLARWSWSEVQPWFAKLKPTLVRSTDEELTPVDRALLDSGTVLGLPDDVDAYTPEDGSARLYRTADRRERRSSLELWLDPARGRGNLVVRPNSQVDRLLLDGARVEGVILADGEEIRGDQVILCAGVFESPCVLMRSGVDRPGLGRGLQDHPAASVYFSMKPEHRAADRAIPCIGSVLRLSSSVGAGDLHLLPLHGELLASTPPSHGLLMAAVMRTRSRGELTLNPEHPLAPPIVDERMLTHPDDRRAMREAIDAVATVLSGDAFSEIVEQTFIDEHGTPVDALRDEEVFDRWLSTYVGDYFHAVGTARMGGADDPDAVTDELGRVHGLEGVSVWDASILPEVPSANTHLPVVMLAERLSAAHRSGSLV</sequence>
<feature type="domain" description="Glucose-methanol-choline oxidoreductase C-terminal" evidence="7">
    <location>
        <begin position="325"/>
        <end position="464"/>
    </location>
</feature>
<dbReference type="InterPro" id="IPR012132">
    <property type="entry name" value="GMC_OxRdtase"/>
</dbReference>